<comment type="subcellular location">
    <subcellularLocation>
        <location evidence="1">Cell membrane</location>
        <topology evidence="1">Single-pass membrane protein</topology>
    </subcellularLocation>
</comment>
<dbReference type="InterPro" id="IPR050330">
    <property type="entry name" value="Bact_OuterMem_StrucFunc"/>
</dbReference>
<evidence type="ECO:0000256" key="6">
    <source>
        <dbReference type="ARBA" id="ARBA00023136"/>
    </source>
</evidence>
<dbReference type="InterPro" id="IPR006665">
    <property type="entry name" value="OmpA-like"/>
</dbReference>
<dbReference type="PANTHER" id="PTHR30329">
    <property type="entry name" value="STATOR ELEMENT OF FLAGELLAR MOTOR COMPLEX"/>
    <property type="match status" value="1"/>
</dbReference>
<evidence type="ECO:0000256" key="5">
    <source>
        <dbReference type="ARBA" id="ARBA00022989"/>
    </source>
</evidence>
<comment type="caution">
    <text evidence="10">The sequence shown here is derived from an EMBL/GenBank/DDBJ whole genome shotgun (WGS) entry which is preliminary data.</text>
</comment>
<keyword evidence="11" id="KW-1185">Reference proteome</keyword>
<reference evidence="10 11" key="1">
    <citation type="submission" date="2019-08" db="EMBL/GenBank/DDBJ databases">
        <authorList>
            <person name="Luo N."/>
        </authorList>
    </citation>
    <scope>NUCLEOTIDE SEQUENCE [LARGE SCALE GENOMIC DNA]</scope>
    <source>
        <strain evidence="10 11">NCIMB 9442</strain>
    </source>
</reference>
<dbReference type="PROSITE" id="PS51123">
    <property type="entry name" value="OMPA_2"/>
    <property type="match status" value="1"/>
</dbReference>
<keyword evidence="10" id="KW-0282">Flagellum</keyword>
<protein>
    <submittedName>
        <fullName evidence="10">Flagellar motor protein MotB</fullName>
    </submittedName>
</protein>
<dbReference type="Gene3D" id="3.30.1330.60">
    <property type="entry name" value="OmpA-like domain"/>
    <property type="match status" value="1"/>
</dbReference>
<dbReference type="EMBL" id="VRYY01000018">
    <property type="protein sequence ID" value="MBG3875627.1"/>
    <property type="molecule type" value="Genomic_DNA"/>
</dbReference>
<sequence>MAGGGSWKVAYADFVTAMMAFFLLMWILNMTPPETKQALAGYFSTERALFDSSNVSPVANNPFVQGVDKLDTRDFKVSETEKSHYAIAQKLKQMMMADAIPQNASGISADDVGVLLRVNSDVMFKAGSAELVPEGSKVLDEVIKILREYNLYLMVRGHSDSGEVAAGSPYPSNWELSGARAAAAVRYIIERGGIKPTRLRGIAYADTRPMEPNTTPESRSKNRRVEFHFHRPEVMSYNVVY</sequence>
<keyword evidence="6 7" id="KW-0472">Membrane</keyword>
<accession>A0ABS0IZL0</accession>
<dbReference type="PANTHER" id="PTHR30329:SF21">
    <property type="entry name" value="LIPOPROTEIN YIAD-RELATED"/>
    <property type="match status" value="1"/>
</dbReference>
<dbReference type="InterPro" id="IPR036737">
    <property type="entry name" value="OmpA-like_sf"/>
</dbReference>
<dbReference type="CDD" id="cd07185">
    <property type="entry name" value="OmpA_C-like"/>
    <property type="match status" value="1"/>
</dbReference>
<keyword evidence="5 8" id="KW-1133">Transmembrane helix</keyword>
<evidence type="ECO:0000256" key="1">
    <source>
        <dbReference type="ARBA" id="ARBA00004162"/>
    </source>
</evidence>
<feature type="transmembrane region" description="Helical" evidence="8">
    <location>
        <begin position="9"/>
        <end position="28"/>
    </location>
</feature>
<gene>
    <name evidence="10" type="ORF">FVW20_00940</name>
</gene>
<organism evidence="10 11">
    <name type="scientific">Nitratidesulfovibrio oxamicus</name>
    <dbReference type="NCBI Taxonomy" id="32016"/>
    <lineage>
        <taxon>Bacteria</taxon>
        <taxon>Pseudomonadati</taxon>
        <taxon>Thermodesulfobacteriota</taxon>
        <taxon>Desulfovibrionia</taxon>
        <taxon>Desulfovibrionales</taxon>
        <taxon>Desulfovibrionaceae</taxon>
        <taxon>Nitratidesulfovibrio</taxon>
    </lineage>
</organism>
<keyword evidence="3" id="KW-1003">Cell membrane</keyword>
<keyword evidence="10" id="KW-0966">Cell projection</keyword>
<evidence type="ECO:0000256" key="3">
    <source>
        <dbReference type="ARBA" id="ARBA00022475"/>
    </source>
</evidence>
<evidence type="ECO:0000256" key="4">
    <source>
        <dbReference type="ARBA" id="ARBA00022692"/>
    </source>
</evidence>
<dbReference type="Pfam" id="PF13677">
    <property type="entry name" value="MotB_plug"/>
    <property type="match status" value="1"/>
</dbReference>
<evidence type="ECO:0000313" key="11">
    <source>
        <dbReference type="Proteomes" id="UP001194469"/>
    </source>
</evidence>
<keyword evidence="4 8" id="KW-0812">Transmembrane</keyword>
<keyword evidence="10" id="KW-0969">Cilium</keyword>
<evidence type="ECO:0000256" key="7">
    <source>
        <dbReference type="PROSITE-ProRule" id="PRU00473"/>
    </source>
</evidence>
<proteinExistence type="inferred from homology"/>
<feature type="domain" description="OmpA-like" evidence="9">
    <location>
        <begin position="111"/>
        <end position="233"/>
    </location>
</feature>
<dbReference type="InterPro" id="IPR025713">
    <property type="entry name" value="MotB-like_N_dom"/>
</dbReference>
<dbReference type="RefSeq" id="WP_196607903.1">
    <property type="nucleotide sequence ID" value="NZ_VRYY01000018.1"/>
</dbReference>
<evidence type="ECO:0000259" key="9">
    <source>
        <dbReference type="PROSITE" id="PS51123"/>
    </source>
</evidence>
<name>A0ABS0IZL0_9BACT</name>
<evidence type="ECO:0000313" key="10">
    <source>
        <dbReference type="EMBL" id="MBG3875627.1"/>
    </source>
</evidence>
<comment type="similarity">
    <text evidence="2">Belongs to the MotB family.</text>
</comment>
<dbReference type="Pfam" id="PF00691">
    <property type="entry name" value="OmpA"/>
    <property type="match status" value="1"/>
</dbReference>
<evidence type="ECO:0000256" key="2">
    <source>
        <dbReference type="ARBA" id="ARBA00008914"/>
    </source>
</evidence>
<dbReference type="Proteomes" id="UP001194469">
    <property type="component" value="Unassembled WGS sequence"/>
</dbReference>
<dbReference type="SUPFAM" id="SSF103088">
    <property type="entry name" value="OmpA-like"/>
    <property type="match status" value="1"/>
</dbReference>
<evidence type="ECO:0000256" key="8">
    <source>
        <dbReference type="SAM" id="Phobius"/>
    </source>
</evidence>